<protein>
    <submittedName>
        <fullName evidence="1">Uncharacterized protein</fullName>
    </submittedName>
</protein>
<name>A0ACC6L1L8_9SPHI</name>
<organism evidence="1 2">
    <name type="scientific">Pedobacter africanus</name>
    <dbReference type="NCBI Taxonomy" id="151894"/>
    <lineage>
        <taxon>Bacteria</taxon>
        <taxon>Pseudomonadati</taxon>
        <taxon>Bacteroidota</taxon>
        <taxon>Sphingobacteriia</taxon>
        <taxon>Sphingobacteriales</taxon>
        <taxon>Sphingobacteriaceae</taxon>
        <taxon>Pedobacter</taxon>
    </lineage>
</organism>
<dbReference type="Proteomes" id="UP001246858">
    <property type="component" value="Unassembled WGS sequence"/>
</dbReference>
<accession>A0ACC6L1L8</accession>
<comment type="caution">
    <text evidence="1">The sequence shown here is derived from an EMBL/GenBank/DDBJ whole genome shotgun (WGS) entry which is preliminary data.</text>
</comment>
<keyword evidence="2" id="KW-1185">Reference proteome</keyword>
<gene>
    <name evidence="1" type="ORF">J2X78_003982</name>
</gene>
<reference evidence="1" key="1">
    <citation type="submission" date="2023-07" db="EMBL/GenBank/DDBJ databases">
        <title>Sorghum-associated microbial communities from plants grown in Nebraska, USA.</title>
        <authorList>
            <person name="Schachtman D."/>
        </authorList>
    </citation>
    <scope>NUCLEOTIDE SEQUENCE</scope>
    <source>
        <strain evidence="1">2697</strain>
    </source>
</reference>
<evidence type="ECO:0000313" key="1">
    <source>
        <dbReference type="EMBL" id="MDR6785397.1"/>
    </source>
</evidence>
<evidence type="ECO:0000313" key="2">
    <source>
        <dbReference type="Proteomes" id="UP001246858"/>
    </source>
</evidence>
<sequence>MARLNGLFEGFNGKLGNLVSYNLKGKQVIRKIGRTTKAPTTAQLAVQQKLTLTNAFLKSILPFINVGFALEVAGTDKNPHNAATAYNIKHALQGEYPNMSLDYSKALVSMGGLQPAIAAAVHLTGSLLTFTWLVDPNMDWGIKNDRAMLLVYCPELAKATYFFSGARRSKGTDVMGLPPEYAGKELHCYIAFKSSDGKRISDSIWVTVN</sequence>
<proteinExistence type="predicted"/>
<dbReference type="EMBL" id="JAVDTF010000004">
    <property type="protein sequence ID" value="MDR6785397.1"/>
    <property type="molecule type" value="Genomic_DNA"/>
</dbReference>